<feature type="transmembrane region" description="Helical" evidence="1">
    <location>
        <begin position="124"/>
        <end position="146"/>
    </location>
</feature>
<feature type="transmembrane region" description="Helical" evidence="1">
    <location>
        <begin position="152"/>
        <end position="174"/>
    </location>
</feature>
<feature type="transmembrane region" description="Helical" evidence="1">
    <location>
        <begin position="7"/>
        <end position="24"/>
    </location>
</feature>
<feature type="transmembrane region" description="Helical" evidence="1">
    <location>
        <begin position="83"/>
        <end position="103"/>
    </location>
</feature>
<dbReference type="Proteomes" id="UP000185999">
    <property type="component" value="Unassembled WGS sequence"/>
</dbReference>
<feature type="transmembrane region" description="Helical" evidence="1">
    <location>
        <begin position="55"/>
        <end position="71"/>
    </location>
</feature>
<feature type="transmembrane region" description="Helical" evidence="1">
    <location>
        <begin position="30"/>
        <end position="48"/>
    </location>
</feature>
<dbReference type="OrthoDB" id="8537043at2"/>
<dbReference type="AlphaFoldDB" id="A0A1N7IT58"/>
<evidence type="ECO:0000256" key="1">
    <source>
        <dbReference type="SAM" id="Phobius"/>
    </source>
</evidence>
<gene>
    <name evidence="2" type="ORF">SAMN05421760_10195</name>
</gene>
<keyword evidence="1" id="KW-1133">Transmembrane helix</keyword>
<evidence type="ECO:0000313" key="3">
    <source>
        <dbReference type="Proteomes" id="UP000185999"/>
    </source>
</evidence>
<sequence>MKTFFRIIIILLSVCYPFIVYWGLQHYDAGLLLPVILCLLGAKLLAGGSQRPERYVIAFTLVGIVVIALAWEKQIGLKFYPVMMNLGFFTLFFSSLWSTQSIVERLARLKEPDLPAEGVAYTRKVTAVWSAFFLFNGTLAAITALWTSDEVWMLYNGFIAYLLIGTLAGAEWLIRQGVRRGR</sequence>
<dbReference type="RefSeq" id="WP_054339727.1">
    <property type="nucleotide sequence ID" value="NZ_FTOE01000001.1"/>
</dbReference>
<accession>A0A1N7IT58</accession>
<keyword evidence="1" id="KW-0812">Transmembrane</keyword>
<dbReference type="EMBL" id="FTOE01000001">
    <property type="protein sequence ID" value="SIS40272.1"/>
    <property type="molecule type" value="Genomic_DNA"/>
</dbReference>
<keyword evidence="1" id="KW-0472">Membrane</keyword>
<proteinExistence type="predicted"/>
<reference evidence="3" key="1">
    <citation type="submission" date="2017-01" db="EMBL/GenBank/DDBJ databases">
        <authorList>
            <person name="Varghese N."/>
            <person name="Submissions S."/>
        </authorList>
    </citation>
    <scope>NUCLEOTIDE SEQUENCE [LARGE SCALE GENOMIC DNA]</scope>
    <source>
        <strain evidence="3">DSM 22306</strain>
    </source>
</reference>
<protein>
    <submittedName>
        <fullName evidence="2">Uncharacterized membrane protein</fullName>
    </submittedName>
</protein>
<dbReference type="STRING" id="619304.SAMN05421760_10195"/>
<name>A0A1N7IT58_9GAMM</name>
<organism evidence="2 3">
    <name type="scientific">Neptunomonas antarctica</name>
    <dbReference type="NCBI Taxonomy" id="619304"/>
    <lineage>
        <taxon>Bacteria</taxon>
        <taxon>Pseudomonadati</taxon>
        <taxon>Pseudomonadota</taxon>
        <taxon>Gammaproteobacteria</taxon>
        <taxon>Oceanospirillales</taxon>
        <taxon>Oceanospirillaceae</taxon>
        <taxon>Neptunomonas</taxon>
    </lineage>
</organism>
<evidence type="ECO:0000313" key="2">
    <source>
        <dbReference type="EMBL" id="SIS40272.1"/>
    </source>
</evidence>
<keyword evidence="3" id="KW-1185">Reference proteome</keyword>